<dbReference type="EMBL" id="JAPMOS010000007">
    <property type="protein sequence ID" value="KAJ4461463.1"/>
    <property type="molecule type" value="Genomic_DNA"/>
</dbReference>
<gene>
    <name evidence="2" type="ORF">PAPYR_2034</name>
</gene>
<evidence type="ECO:0000313" key="2">
    <source>
        <dbReference type="EMBL" id="KAJ4461463.1"/>
    </source>
</evidence>
<comment type="caution">
    <text evidence="2">The sequence shown here is derived from an EMBL/GenBank/DDBJ whole genome shotgun (WGS) entry which is preliminary data.</text>
</comment>
<reference evidence="2" key="1">
    <citation type="journal article" date="2022" name="bioRxiv">
        <title>Genomics of Preaxostyla Flagellates Illuminates Evolutionary Transitions and the Path Towards Mitochondrial Loss.</title>
        <authorList>
            <person name="Novak L.V.F."/>
            <person name="Treitli S.C."/>
            <person name="Pyrih J."/>
            <person name="Halakuc P."/>
            <person name="Pipaliya S.V."/>
            <person name="Vacek V."/>
            <person name="Brzon O."/>
            <person name="Soukal P."/>
            <person name="Eme L."/>
            <person name="Dacks J.B."/>
            <person name="Karnkowska A."/>
            <person name="Elias M."/>
            <person name="Hampl V."/>
        </authorList>
    </citation>
    <scope>NUCLEOTIDE SEQUENCE</scope>
    <source>
        <strain evidence="2">RCP-MX</strain>
    </source>
</reference>
<keyword evidence="3" id="KW-1185">Reference proteome</keyword>
<evidence type="ECO:0000313" key="3">
    <source>
        <dbReference type="Proteomes" id="UP001141327"/>
    </source>
</evidence>
<accession>A0ABQ8UT08</accession>
<name>A0ABQ8UT08_9EUKA</name>
<sequence>MARNSMRKQSSPHSSSPSSPRCRKPGFSPLISRVAHFLCVPFNFDSHSFAINMDQIIRTMRLDSTDLLLALAFFLRYQIRLEPGSLSLNQSSELLYLLLVLFEVALKVTSDSPFACSQVARAFQLSPDRLMQNELQLLSMLDWRLTVHPDECLMVAKAAGLPVEEVEVLLSSLVFPRNPLPKEDCSCPLMATSTDPNPNHTTTPVPVPATSVPGNSLVPTPLPPHPGCLPHIISASATERLSGYDPLSTPPPTHTCCNVALPLDTTPPPTIPVPIPAADQQSQPAEGSFFHRVVAAMMTSPVPMGRPSGATPLRISQPDENNSTPSKNASGAQSGAPL</sequence>
<feature type="compositionally biased region" description="Low complexity" evidence="1">
    <location>
        <begin position="11"/>
        <end position="20"/>
    </location>
</feature>
<feature type="region of interest" description="Disordered" evidence="1">
    <location>
        <begin position="1"/>
        <end position="23"/>
    </location>
</feature>
<protein>
    <recommendedName>
        <fullName evidence="4">Cyclin N-terminal domain-containing protein</fullName>
    </recommendedName>
</protein>
<proteinExistence type="predicted"/>
<dbReference type="Gene3D" id="1.10.472.10">
    <property type="entry name" value="Cyclin-like"/>
    <property type="match status" value="1"/>
</dbReference>
<feature type="region of interest" description="Disordered" evidence="1">
    <location>
        <begin position="301"/>
        <end position="338"/>
    </location>
</feature>
<evidence type="ECO:0008006" key="4">
    <source>
        <dbReference type="Google" id="ProtNLM"/>
    </source>
</evidence>
<dbReference type="Proteomes" id="UP001141327">
    <property type="component" value="Unassembled WGS sequence"/>
</dbReference>
<evidence type="ECO:0000256" key="1">
    <source>
        <dbReference type="SAM" id="MobiDB-lite"/>
    </source>
</evidence>
<feature type="compositionally biased region" description="Polar residues" evidence="1">
    <location>
        <begin position="318"/>
        <end position="338"/>
    </location>
</feature>
<organism evidence="2 3">
    <name type="scientific">Paratrimastix pyriformis</name>
    <dbReference type="NCBI Taxonomy" id="342808"/>
    <lineage>
        <taxon>Eukaryota</taxon>
        <taxon>Metamonada</taxon>
        <taxon>Preaxostyla</taxon>
        <taxon>Paratrimastigidae</taxon>
        <taxon>Paratrimastix</taxon>
    </lineage>
</organism>